<organism evidence="1 2">
    <name type="scientific">Perkinsus chesapeaki</name>
    <name type="common">Clam parasite</name>
    <name type="synonym">Perkinsus andrewsi</name>
    <dbReference type="NCBI Taxonomy" id="330153"/>
    <lineage>
        <taxon>Eukaryota</taxon>
        <taxon>Sar</taxon>
        <taxon>Alveolata</taxon>
        <taxon>Perkinsozoa</taxon>
        <taxon>Perkinsea</taxon>
        <taxon>Perkinsida</taxon>
        <taxon>Perkinsidae</taxon>
        <taxon>Perkinsus</taxon>
    </lineage>
</organism>
<reference evidence="1 2" key="1">
    <citation type="submission" date="2020-04" db="EMBL/GenBank/DDBJ databases">
        <title>Perkinsus chesapeaki whole genome sequence.</title>
        <authorList>
            <person name="Bogema D.R."/>
        </authorList>
    </citation>
    <scope>NUCLEOTIDE SEQUENCE [LARGE SCALE GENOMIC DNA]</scope>
    <source>
        <strain evidence="1">ATCC PRA-425</strain>
    </source>
</reference>
<dbReference type="AlphaFoldDB" id="A0A7J6KSH5"/>
<comment type="caution">
    <text evidence="1">The sequence shown here is derived from an EMBL/GenBank/DDBJ whole genome shotgun (WGS) entry which is preliminary data.</text>
</comment>
<keyword evidence="2" id="KW-1185">Reference proteome</keyword>
<protein>
    <submittedName>
        <fullName evidence="1">Uncharacterized protein</fullName>
    </submittedName>
</protein>
<evidence type="ECO:0000313" key="1">
    <source>
        <dbReference type="EMBL" id="KAF4650118.1"/>
    </source>
</evidence>
<sequence>MGDAEDLRCWPPLIRVHGHEIGHSDLCAIDYALCVTPLVRGRSAGSKTLWLLRAKRWASTKQRMRSIQKSELNDNTFGANSSDDEIYKAISIRSPNGRVIQCYVHWLSNRSAQLDIVVGNKRSMVVRGRFGTDLPPLEARAQDVFGFRGQRLKSGN</sequence>
<dbReference type="EMBL" id="JAAPAO010001338">
    <property type="protein sequence ID" value="KAF4650118.1"/>
    <property type="molecule type" value="Genomic_DNA"/>
</dbReference>
<dbReference type="Proteomes" id="UP000591131">
    <property type="component" value="Unassembled WGS sequence"/>
</dbReference>
<name>A0A7J6KSH5_PERCH</name>
<gene>
    <name evidence="1" type="ORF">FOL47_001431</name>
</gene>
<evidence type="ECO:0000313" key="2">
    <source>
        <dbReference type="Proteomes" id="UP000591131"/>
    </source>
</evidence>
<accession>A0A7J6KSH5</accession>
<proteinExistence type="predicted"/>